<dbReference type="AlphaFoldDB" id="A0A835BUE0"/>
<name>A0A835BUE0_9POAL</name>
<dbReference type="EMBL" id="JACEFO010001742">
    <property type="protein sequence ID" value="KAF8712761.1"/>
    <property type="molecule type" value="Genomic_DNA"/>
</dbReference>
<dbReference type="Proteomes" id="UP000636709">
    <property type="component" value="Unassembled WGS sequence"/>
</dbReference>
<gene>
    <name evidence="1" type="ORF">HU200_028530</name>
</gene>
<reference evidence="1" key="1">
    <citation type="submission" date="2020-07" db="EMBL/GenBank/DDBJ databases">
        <title>Genome sequence and genetic diversity analysis of an under-domesticated orphan crop, white fonio (Digitaria exilis).</title>
        <authorList>
            <person name="Bennetzen J.L."/>
            <person name="Chen S."/>
            <person name="Ma X."/>
            <person name="Wang X."/>
            <person name="Yssel A.E.J."/>
            <person name="Chaluvadi S.R."/>
            <person name="Johnson M."/>
            <person name="Gangashetty P."/>
            <person name="Hamidou F."/>
            <person name="Sanogo M.D."/>
            <person name="Zwaenepoel A."/>
            <person name="Wallace J."/>
            <person name="Van De Peer Y."/>
            <person name="Van Deynze A."/>
        </authorList>
    </citation>
    <scope>NUCLEOTIDE SEQUENCE</scope>
    <source>
        <tissue evidence="1">Leaves</tissue>
    </source>
</reference>
<proteinExistence type="predicted"/>
<comment type="caution">
    <text evidence="1">The sequence shown here is derived from an EMBL/GenBank/DDBJ whole genome shotgun (WGS) entry which is preliminary data.</text>
</comment>
<sequence length="204" mass="23043">MCSIVACIVCLEAVHRLEYETVHGEGTFPCTLMAEALQKLFDECCRDETWKPDEDCYVEHVLNKIQEMRPVLLVTAGVPARPLPLGSWQAHGLAGRSPEFVTALLNSHGPCIGVLCMCPWYHHFDARRDDTLVYRGCGRSERDMDLAEEIYGDQVVSLSHVVVCFAYRFCGYDEQNQEMHALFGAEHVTHDRSILKQTRTGVNP</sequence>
<protein>
    <submittedName>
        <fullName evidence="1">Uncharacterized protein</fullName>
    </submittedName>
</protein>
<keyword evidence="2" id="KW-1185">Reference proteome</keyword>
<dbReference type="PANTHER" id="PTHR35360">
    <property type="entry name" value="OS01G0324125 PROTEIN-RELATED"/>
    <property type="match status" value="1"/>
</dbReference>
<evidence type="ECO:0000313" key="2">
    <source>
        <dbReference type="Proteomes" id="UP000636709"/>
    </source>
</evidence>
<dbReference type="OrthoDB" id="696348at2759"/>
<evidence type="ECO:0000313" key="1">
    <source>
        <dbReference type="EMBL" id="KAF8712761.1"/>
    </source>
</evidence>
<accession>A0A835BUE0</accession>
<organism evidence="1 2">
    <name type="scientific">Digitaria exilis</name>
    <dbReference type="NCBI Taxonomy" id="1010633"/>
    <lineage>
        <taxon>Eukaryota</taxon>
        <taxon>Viridiplantae</taxon>
        <taxon>Streptophyta</taxon>
        <taxon>Embryophyta</taxon>
        <taxon>Tracheophyta</taxon>
        <taxon>Spermatophyta</taxon>
        <taxon>Magnoliopsida</taxon>
        <taxon>Liliopsida</taxon>
        <taxon>Poales</taxon>
        <taxon>Poaceae</taxon>
        <taxon>PACMAD clade</taxon>
        <taxon>Panicoideae</taxon>
        <taxon>Panicodae</taxon>
        <taxon>Paniceae</taxon>
        <taxon>Anthephorinae</taxon>
        <taxon>Digitaria</taxon>
    </lineage>
</organism>
<dbReference type="PANTHER" id="PTHR35360:SF3">
    <property type="entry name" value="OS07G0492700 PROTEIN"/>
    <property type="match status" value="1"/>
</dbReference>